<sequence>MADEADIASEVQEREMALRMAQRASLQREAPDEDDAGNRYCLNCGEIIPPARVQAVQAVRCVYCSEKRERFSRLAARKGGGMRYFGSVQESWE</sequence>
<evidence type="ECO:0000313" key="1">
    <source>
        <dbReference type="EMBL" id="XRI74627.1"/>
    </source>
</evidence>
<dbReference type="Proteomes" id="UP001195965">
    <property type="component" value="Chromosome"/>
</dbReference>
<dbReference type="EMBL" id="CP127526">
    <property type="protein sequence ID" value="XRI74627.1"/>
    <property type="molecule type" value="Genomic_DNA"/>
</dbReference>
<reference evidence="1 2" key="1">
    <citation type="journal article" date="2021" name="ISME J.">
        <title>Genomic evolution of the class Acidithiobacillia: deep-branching Proteobacteria living in extreme acidic conditions.</title>
        <authorList>
            <person name="Moya-Beltran A."/>
            <person name="Beard S."/>
            <person name="Rojas-Villalobos C."/>
            <person name="Issotta F."/>
            <person name="Gallardo Y."/>
            <person name="Ulloa R."/>
            <person name="Giaveno A."/>
            <person name="Degli Esposti M."/>
            <person name="Johnson D.B."/>
            <person name="Quatrini R."/>
        </authorList>
    </citation>
    <scope>NUCLEOTIDE SEQUENCE [LARGE SCALE GENOMIC DNA]</scope>
    <source>
        <strain evidence="1 2">GG1-14</strain>
    </source>
</reference>
<evidence type="ECO:0000313" key="2">
    <source>
        <dbReference type="Proteomes" id="UP001195965"/>
    </source>
</evidence>
<protein>
    <submittedName>
        <fullName evidence="1">TraR/DksA C4-type zinc finger protein</fullName>
    </submittedName>
</protein>
<proteinExistence type="predicted"/>
<gene>
    <name evidence="1" type="ORF">HHS34_005395</name>
</gene>
<organism evidence="1 2">
    <name type="scientific">Acidithiobacillus montserratensis</name>
    <dbReference type="NCBI Taxonomy" id="2729135"/>
    <lineage>
        <taxon>Bacteria</taxon>
        <taxon>Pseudomonadati</taxon>
        <taxon>Pseudomonadota</taxon>
        <taxon>Acidithiobacillia</taxon>
        <taxon>Acidithiobacillales</taxon>
        <taxon>Acidithiobacillaceae</taxon>
        <taxon>Acidithiobacillus</taxon>
    </lineage>
</organism>
<keyword evidence="2" id="KW-1185">Reference proteome</keyword>
<accession>A0ACD5HI80</accession>
<name>A0ACD5HI80_9PROT</name>